<keyword evidence="2" id="KW-1133">Transmembrane helix</keyword>
<dbReference type="AlphaFoldDB" id="A0A8K0HPF1"/>
<evidence type="ECO:0000256" key="2">
    <source>
        <dbReference type="SAM" id="Phobius"/>
    </source>
</evidence>
<reference evidence="3" key="1">
    <citation type="submission" date="2020-03" db="EMBL/GenBank/DDBJ databases">
        <title>A high-quality chromosome-level genome assembly of a woody plant with both climbing and erect habits, Rhamnella rubrinervis.</title>
        <authorList>
            <person name="Lu Z."/>
            <person name="Yang Y."/>
            <person name="Zhu X."/>
            <person name="Sun Y."/>
        </authorList>
    </citation>
    <scope>NUCLEOTIDE SEQUENCE</scope>
    <source>
        <strain evidence="3">BYM</strain>
        <tissue evidence="3">Leaf</tissue>
    </source>
</reference>
<dbReference type="PANTHER" id="PTHR34962:SF3">
    <property type="entry name" value="ABC SUBFAMILY C PROTEIN"/>
    <property type="match status" value="1"/>
</dbReference>
<dbReference type="PANTHER" id="PTHR34962">
    <property type="entry name" value="EMBRYO DEFECTIVE 1703-RELATED"/>
    <property type="match status" value="1"/>
</dbReference>
<comment type="caution">
    <text evidence="3">The sequence shown here is derived from an EMBL/GenBank/DDBJ whole genome shotgun (WGS) entry which is preliminary data.</text>
</comment>
<name>A0A8K0HPF1_9ROSA</name>
<dbReference type="Pfam" id="PF11360">
    <property type="entry name" value="DUF3110"/>
    <property type="match status" value="1"/>
</dbReference>
<sequence length="576" mass="63512">MAGAYCAACAILTPTISLNTNRMQLLVSASSTTCTKHVKRKNYLRPKILKTLTKPYSPPTNTPLPQEPLELSIIPITSPEILHQELPANESSESCATVSGEDDKVKEFSFSETSGGYNGSVSKLSTRFVLKFGVYVLGAFVFQTICAVWVLGNANSDKRDGNWESSDSGEGEDFFNGNEKLVRAKFETQKSNVIYMDDYELEGKIEEIRAMARDARKAEKKSSEDSGGDERLNSRHRIGIEKEIGGRLLKLQKKLNSDKEKSLGSHVNYLGKSQKGEDGMNSNGKLAFEKKLKFRSPSTERKKSPKGFGGSQENSVSKSKKGSLGSIDKTTENGRVGSGAMELSDRVNEEIQPESNMVGKDDGRRLAIESTLSQNDQKKNGAKEMGVGITKPRKSRNGIIQGSGLGWSSVEVAKSGASRELGKDYQTSLNGTRRSREAENKPSARKVQEKKSSIETEMWWFNLPYVLFVLMRRGSDPEGPEGLYTLKNGSQSCTVAFEDRGDANNFCFLLESFFEDLGDFRADIIPLSVKELRASVNSKKMKVVVIKKGQLQLYAGQPFADVEMALRSLVEGNQID</sequence>
<keyword evidence="4" id="KW-1185">Reference proteome</keyword>
<feature type="transmembrane region" description="Helical" evidence="2">
    <location>
        <begin position="132"/>
        <end position="152"/>
    </location>
</feature>
<dbReference type="Proteomes" id="UP000796880">
    <property type="component" value="Unassembled WGS sequence"/>
</dbReference>
<keyword evidence="2" id="KW-0472">Membrane</keyword>
<gene>
    <name evidence="3" type="ORF">FNV43_RR00870</name>
</gene>
<dbReference type="InterPro" id="IPR021503">
    <property type="entry name" value="DUF3110"/>
</dbReference>
<dbReference type="OrthoDB" id="1894577at2759"/>
<feature type="region of interest" description="Disordered" evidence="1">
    <location>
        <begin position="419"/>
        <end position="449"/>
    </location>
</feature>
<organism evidence="3 4">
    <name type="scientific">Rhamnella rubrinervis</name>
    <dbReference type="NCBI Taxonomy" id="2594499"/>
    <lineage>
        <taxon>Eukaryota</taxon>
        <taxon>Viridiplantae</taxon>
        <taxon>Streptophyta</taxon>
        <taxon>Embryophyta</taxon>
        <taxon>Tracheophyta</taxon>
        <taxon>Spermatophyta</taxon>
        <taxon>Magnoliopsida</taxon>
        <taxon>eudicotyledons</taxon>
        <taxon>Gunneridae</taxon>
        <taxon>Pentapetalae</taxon>
        <taxon>rosids</taxon>
        <taxon>fabids</taxon>
        <taxon>Rosales</taxon>
        <taxon>Rhamnaceae</taxon>
        <taxon>rhamnoid group</taxon>
        <taxon>Rhamneae</taxon>
        <taxon>Rhamnella</taxon>
    </lineage>
</organism>
<evidence type="ECO:0000313" key="3">
    <source>
        <dbReference type="EMBL" id="KAF3456220.1"/>
    </source>
</evidence>
<proteinExistence type="predicted"/>
<protein>
    <submittedName>
        <fullName evidence="3">Uncharacterized protein</fullName>
    </submittedName>
</protein>
<feature type="region of interest" description="Disordered" evidence="1">
    <location>
        <begin position="256"/>
        <end position="362"/>
    </location>
</feature>
<feature type="compositionally biased region" description="Basic and acidic residues" evidence="1">
    <location>
        <begin position="434"/>
        <end position="449"/>
    </location>
</feature>
<feature type="region of interest" description="Disordered" evidence="1">
    <location>
        <begin position="216"/>
        <end position="236"/>
    </location>
</feature>
<accession>A0A8K0HPF1</accession>
<evidence type="ECO:0000313" key="4">
    <source>
        <dbReference type="Proteomes" id="UP000796880"/>
    </source>
</evidence>
<dbReference type="EMBL" id="VOIH02000001">
    <property type="protein sequence ID" value="KAF3456220.1"/>
    <property type="molecule type" value="Genomic_DNA"/>
</dbReference>
<evidence type="ECO:0000256" key="1">
    <source>
        <dbReference type="SAM" id="MobiDB-lite"/>
    </source>
</evidence>
<keyword evidence="2" id="KW-0812">Transmembrane</keyword>